<evidence type="ECO:0000313" key="14">
    <source>
        <dbReference type="EMBL" id="AEU37137.1"/>
    </source>
</evidence>
<comment type="cofactor">
    <cofactor evidence="1">
        <name>FAD</name>
        <dbReference type="ChEBI" id="CHEBI:57692"/>
    </cofactor>
</comment>
<dbReference type="PROSITE" id="PS00198">
    <property type="entry name" value="4FE4S_FER_1"/>
    <property type="match status" value="1"/>
</dbReference>
<protein>
    <recommendedName>
        <fullName evidence="10">D-lactate dehydrogenase (cytochrome)</fullName>
        <ecNumber evidence="10">1.1.2.4</ecNumber>
    </recommendedName>
</protein>
<keyword evidence="15" id="KW-1185">Reference proteome</keyword>
<keyword evidence="9" id="KW-0411">Iron-sulfur</keyword>
<name>G8NP33_GRAMM</name>
<evidence type="ECO:0000256" key="2">
    <source>
        <dbReference type="ARBA" id="ARBA00008000"/>
    </source>
</evidence>
<dbReference type="InterPro" id="IPR016166">
    <property type="entry name" value="FAD-bd_PCMH"/>
</dbReference>
<dbReference type="InterPro" id="IPR017896">
    <property type="entry name" value="4Fe4S_Fe-S-bd"/>
</dbReference>
<feature type="domain" description="4Fe-4S ferredoxin-type" evidence="12">
    <location>
        <begin position="558"/>
        <end position="589"/>
    </location>
</feature>
<dbReference type="InterPro" id="IPR009051">
    <property type="entry name" value="Helical_ferredxn"/>
</dbReference>
<dbReference type="STRING" id="682795.AciX8_2832"/>
<evidence type="ECO:0000256" key="11">
    <source>
        <dbReference type="SAM" id="MobiDB-lite"/>
    </source>
</evidence>
<dbReference type="PANTHER" id="PTHR11748:SF111">
    <property type="entry name" value="D-LACTATE DEHYDROGENASE, MITOCHONDRIAL-RELATED"/>
    <property type="match status" value="1"/>
</dbReference>
<keyword evidence="7 14" id="KW-0560">Oxidoreductase</keyword>
<reference evidence="14 15" key="1">
    <citation type="submission" date="2011-11" db="EMBL/GenBank/DDBJ databases">
        <title>Complete sequence of Granulicella mallensis MP5ACTX8.</title>
        <authorList>
            <consortium name="US DOE Joint Genome Institute"/>
            <person name="Lucas S."/>
            <person name="Copeland A."/>
            <person name="Lapidus A."/>
            <person name="Cheng J.-F."/>
            <person name="Goodwin L."/>
            <person name="Pitluck S."/>
            <person name="Peters L."/>
            <person name="Lu M."/>
            <person name="Detter J.C."/>
            <person name="Han C."/>
            <person name="Tapia R."/>
            <person name="Land M."/>
            <person name="Hauser L."/>
            <person name="Kyrpides N."/>
            <person name="Ivanova N."/>
            <person name="Mikhailova N."/>
            <person name="Pagani I."/>
            <person name="Rawat S."/>
            <person name="Mannisto M."/>
            <person name="Haggblom M."/>
            <person name="Woyke T."/>
        </authorList>
    </citation>
    <scope>NUCLEOTIDE SEQUENCE [LARGE SCALE GENOMIC DNA]</scope>
    <source>
        <strain evidence="15">ATCC BAA-1857 / DSM 23137 / MP5ACTX8</strain>
    </source>
</reference>
<evidence type="ECO:0000256" key="10">
    <source>
        <dbReference type="ARBA" id="ARBA00038897"/>
    </source>
</evidence>
<keyword evidence="6" id="KW-0809">Transit peptide</keyword>
<dbReference type="GO" id="GO:0046872">
    <property type="term" value="F:metal ion binding"/>
    <property type="evidence" value="ECO:0007669"/>
    <property type="project" value="UniProtKB-KW"/>
</dbReference>
<keyword evidence="5" id="KW-0274">FAD</keyword>
<evidence type="ECO:0000256" key="5">
    <source>
        <dbReference type="ARBA" id="ARBA00022827"/>
    </source>
</evidence>
<dbReference type="InterPro" id="IPR016167">
    <property type="entry name" value="FAD-bd_PCMH_sub1"/>
</dbReference>
<comment type="similarity">
    <text evidence="2">Belongs to the FAD-binding oxidoreductase/transferase type 4 family.</text>
</comment>
<evidence type="ECO:0000256" key="9">
    <source>
        <dbReference type="ARBA" id="ARBA00023014"/>
    </source>
</evidence>
<dbReference type="PROSITE" id="PS51379">
    <property type="entry name" value="4FE4S_FER_2"/>
    <property type="match status" value="1"/>
</dbReference>
<dbReference type="Gene3D" id="3.30.43.10">
    <property type="entry name" value="Uridine Diphospho-n-acetylenolpyruvylglucosamine Reductase, domain 2"/>
    <property type="match status" value="1"/>
</dbReference>
<dbReference type="GO" id="GO:0004458">
    <property type="term" value="F:D-lactate dehydrogenase (cytochrome) activity"/>
    <property type="evidence" value="ECO:0007669"/>
    <property type="project" value="UniProtKB-EC"/>
</dbReference>
<evidence type="ECO:0000256" key="1">
    <source>
        <dbReference type="ARBA" id="ARBA00001974"/>
    </source>
</evidence>
<dbReference type="InterPro" id="IPR016164">
    <property type="entry name" value="FAD-linked_Oxase-like_C"/>
</dbReference>
<dbReference type="eggNOG" id="COG0247">
    <property type="taxonomic scope" value="Bacteria"/>
</dbReference>
<dbReference type="EMBL" id="CP003130">
    <property type="protein sequence ID" value="AEU37137.1"/>
    <property type="molecule type" value="Genomic_DNA"/>
</dbReference>
<feature type="region of interest" description="Disordered" evidence="11">
    <location>
        <begin position="1"/>
        <end position="25"/>
    </location>
</feature>
<keyword evidence="8" id="KW-0408">Iron</keyword>
<keyword evidence="4" id="KW-0479">Metal-binding</keyword>
<evidence type="ECO:0000256" key="3">
    <source>
        <dbReference type="ARBA" id="ARBA00022630"/>
    </source>
</evidence>
<dbReference type="GO" id="GO:0051536">
    <property type="term" value="F:iron-sulfur cluster binding"/>
    <property type="evidence" value="ECO:0007669"/>
    <property type="project" value="UniProtKB-KW"/>
</dbReference>
<dbReference type="InterPro" id="IPR004113">
    <property type="entry name" value="FAD-bd_oxidored_4_C"/>
</dbReference>
<dbReference type="PANTHER" id="PTHR11748">
    <property type="entry name" value="D-LACTATE DEHYDROGENASE"/>
    <property type="match status" value="1"/>
</dbReference>
<dbReference type="KEGG" id="gma:AciX8_2832"/>
<dbReference type="Pfam" id="PF13183">
    <property type="entry name" value="Fer4_8"/>
    <property type="match status" value="1"/>
</dbReference>
<evidence type="ECO:0000313" key="15">
    <source>
        <dbReference type="Proteomes" id="UP000007113"/>
    </source>
</evidence>
<dbReference type="Pfam" id="PF02913">
    <property type="entry name" value="FAD-oxidase_C"/>
    <property type="match status" value="1"/>
</dbReference>
<evidence type="ECO:0000256" key="6">
    <source>
        <dbReference type="ARBA" id="ARBA00022946"/>
    </source>
</evidence>
<dbReference type="Proteomes" id="UP000007113">
    <property type="component" value="Chromosome"/>
</dbReference>
<dbReference type="InterPro" id="IPR017900">
    <property type="entry name" value="4Fe4S_Fe_S_CS"/>
</dbReference>
<dbReference type="HOGENOM" id="CLU_013688_0_0_0"/>
<organism evidence="14 15">
    <name type="scientific">Granulicella mallensis (strain ATCC BAA-1857 / DSM 23137 / MP5ACTX8)</name>
    <dbReference type="NCBI Taxonomy" id="682795"/>
    <lineage>
        <taxon>Bacteria</taxon>
        <taxon>Pseudomonadati</taxon>
        <taxon>Acidobacteriota</taxon>
        <taxon>Terriglobia</taxon>
        <taxon>Terriglobales</taxon>
        <taxon>Acidobacteriaceae</taxon>
        <taxon>Granulicella</taxon>
    </lineage>
</organism>
<sequence>MLLPLLQPDTERITPVEHKPTHDRAPEELALGSPLWLRDDLAELIGEEQVHSRLIDLVKYATDASPYRMFPKVVVSPRTVEEVNKIFAYAQEKGLPVTIRSAGSSLSGQSQGNGILIDARKHWAGASVEDGGKRLRVRPGTVMFRANLALHPYGYRLGPDPASSGVATVGGVIANNASGMCCGTVENSYKTLESVSFLLPSGTFINTADPDAENQFNLAEPALAAGLLEIKSDIEKDAALVARLKKKYSIKNTTGYHMGAFLDESTPLGIFRKLLVGSEGTLAFISEGVFETVLDDKYRLTAFLVFPDMHSACAAVAPFIAHGAAAAELSDRGSLRAVEGKPGVPDRWKTLPAEATALLVEFREPTPEKLGEAAKAAQSVLNGLTLLEPAEFTRDAHLAAQYWTIRSGLLPSIGGARPSGTSLILEDVCFPPDKLADGALDLQKLFPKHGYDGVVFGHASAGNLHFLITPSLNTEADVQRFDGFLRGVVELVVDKYDGSLKAEHGTGRNIAPFVEHEWGLKLTEMMWRLKKLADPKLMLSPDVMLTRDTKAHLRHLHTVPTVEEEVDRCIECGYCESVCPSRHITTTPRQRIVLRREMLRQPVGSIVTEALMKQYEYDAIETCAGDGSCALACPVGINTGMLMKRFRHEEHNKTEEYVAGKIAENWGFAEVGARTALTLNHIATSVYGGSLVAESALRIARSVVSKDLMPGWLPVIPPAAIPKVPPTSRENAAAVYFHACVNRIFASSDEAHGPNIADAMVAVSARAGMPLWIPDDLAGTCCATVWHSKGYADGNKYMANLVVEKMWEWSDGGKIPVVCDASSCTFGITSEIVSYLTLQNAERHKQLKLLDSVAWAHDYLLPKLTVHHQVESAVLHPVCALHHLGLVDQLQHVGEALAKKAVTPIYATCCAFAGDRGFLHPELTKSATSEEVHEIGDQEFEQHICSNRTCELGMNLATGKDYRSVIFLLEELTRPATEGATSIA</sequence>
<keyword evidence="3" id="KW-0285">Flavoprotein</keyword>
<dbReference type="SUPFAM" id="SSF46548">
    <property type="entry name" value="alpha-helical ferredoxin"/>
    <property type="match status" value="1"/>
</dbReference>
<dbReference type="eggNOG" id="COG0277">
    <property type="taxonomic scope" value="Bacteria"/>
</dbReference>
<dbReference type="Gene3D" id="1.10.1060.10">
    <property type="entry name" value="Alpha-helical ferredoxin"/>
    <property type="match status" value="1"/>
</dbReference>
<gene>
    <name evidence="14" type="ordered locus">AciX8_2832</name>
</gene>
<dbReference type="GO" id="GO:1903457">
    <property type="term" value="P:lactate catabolic process"/>
    <property type="evidence" value="ECO:0007669"/>
    <property type="project" value="TreeGrafter"/>
</dbReference>
<dbReference type="PROSITE" id="PS51387">
    <property type="entry name" value="FAD_PCMH"/>
    <property type="match status" value="1"/>
</dbReference>
<dbReference type="RefSeq" id="WP_014266014.1">
    <property type="nucleotide sequence ID" value="NC_016631.1"/>
</dbReference>
<feature type="compositionally biased region" description="Basic and acidic residues" evidence="11">
    <location>
        <begin position="9"/>
        <end position="25"/>
    </location>
</feature>
<dbReference type="Pfam" id="PF01565">
    <property type="entry name" value="FAD_binding_4"/>
    <property type="match status" value="1"/>
</dbReference>
<proteinExistence type="inferred from homology"/>
<dbReference type="OrthoDB" id="9767256at2"/>
<dbReference type="Gene3D" id="3.30.70.2740">
    <property type="match status" value="1"/>
</dbReference>
<dbReference type="GO" id="GO:0008720">
    <property type="term" value="F:D-lactate dehydrogenase (NAD+) activity"/>
    <property type="evidence" value="ECO:0007669"/>
    <property type="project" value="TreeGrafter"/>
</dbReference>
<dbReference type="EC" id="1.1.2.4" evidence="10"/>
<dbReference type="Gene3D" id="3.30.465.10">
    <property type="match status" value="1"/>
</dbReference>
<feature type="domain" description="FAD-binding PCMH-type" evidence="13">
    <location>
        <begin position="67"/>
        <end position="295"/>
    </location>
</feature>
<dbReference type="InterPro" id="IPR016169">
    <property type="entry name" value="FAD-bd_PCMH_sub2"/>
</dbReference>
<dbReference type="InterPro" id="IPR006094">
    <property type="entry name" value="Oxid_FAD_bind_N"/>
</dbReference>
<dbReference type="SUPFAM" id="SSF56176">
    <property type="entry name" value="FAD-binding/transporter-associated domain-like"/>
    <property type="match status" value="1"/>
</dbReference>
<accession>G8NP33</accession>
<evidence type="ECO:0000256" key="4">
    <source>
        <dbReference type="ARBA" id="ARBA00022723"/>
    </source>
</evidence>
<dbReference type="InterPro" id="IPR036318">
    <property type="entry name" value="FAD-bd_PCMH-like_sf"/>
</dbReference>
<evidence type="ECO:0000259" key="12">
    <source>
        <dbReference type="PROSITE" id="PS51379"/>
    </source>
</evidence>
<dbReference type="GO" id="GO:0071949">
    <property type="term" value="F:FAD binding"/>
    <property type="evidence" value="ECO:0007669"/>
    <property type="project" value="InterPro"/>
</dbReference>
<evidence type="ECO:0000256" key="8">
    <source>
        <dbReference type="ARBA" id="ARBA00023004"/>
    </source>
</evidence>
<evidence type="ECO:0000256" key="7">
    <source>
        <dbReference type="ARBA" id="ARBA00023002"/>
    </source>
</evidence>
<dbReference type="AlphaFoldDB" id="G8NP33"/>
<dbReference type="SUPFAM" id="SSF55103">
    <property type="entry name" value="FAD-linked oxidases, C-terminal domain"/>
    <property type="match status" value="1"/>
</dbReference>
<evidence type="ECO:0000259" key="13">
    <source>
        <dbReference type="PROSITE" id="PS51387"/>
    </source>
</evidence>